<comment type="cofactor">
    <cofactor evidence="1">
        <name>thiamine diphosphate</name>
        <dbReference type="ChEBI" id="CHEBI:58937"/>
    </cofactor>
</comment>
<gene>
    <name evidence="5" type="ORF">DICVIV_14069</name>
</gene>
<keyword evidence="4" id="KW-0786">Thiamine pyrophosphate</keyword>
<sequence length="136" mass="16075">TELFLKYKVDPNAKDNQDLNPLSLNVSKEIDYHKYSNLSPTHDVGIYRDVYCKNIGFEFMHISSYEERMWLQEKIENQTYTLNSQDKKEILRHLIESETFEQFLHMKFPGYKRFSIEGGESAIVAIERIINDSVAF</sequence>
<dbReference type="GO" id="GO:0045252">
    <property type="term" value="C:oxoglutarate dehydrogenase complex"/>
    <property type="evidence" value="ECO:0007669"/>
    <property type="project" value="TreeGrafter"/>
</dbReference>
<dbReference type="Gene3D" id="3.40.50.970">
    <property type="match status" value="1"/>
</dbReference>
<evidence type="ECO:0000256" key="3">
    <source>
        <dbReference type="ARBA" id="ARBA00023002"/>
    </source>
</evidence>
<keyword evidence="3" id="KW-0560">Oxidoreductase</keyword>
<comment type="similarity">
    <text evidence="2">Belongs to the alpha-ketoglutarate dehydrogenase family.</text>
</comment>
<dbReference type="InterPro" id="IPR011603">
    <property type="entry name" value="2oxoglutarate_DH_E1"/>
</dbReference>
<evidence type="ECO:0000313" key="5">
    <source>
        <dbReference type="EMBL" id="KJH40018.1"/>
    </source>
</evidence>
<dbReference type="InterPro" id="IPR029061">
    <property type="entry name" value="THDP-binding"/>
</dbReference>
<feature type="non-terminal residue" evidence="5">
    <location>
        <position position="136"/>
    </location>
</feature>
<feature type="non-terminal residue" evidence="5">
    <location>
        <position position="1"/>
    </location>
</feature>
<dbReference type="SUPFAM" id="SSF52518">
    <property type="entry name" value="Thiamin diphosphate-binding fold (THDP-binding)"/>
    <property type="match status" value="1"/>
</dbReference>
<dbReference type="GO" id="GO:0006099">
    <property type="term" value="P:tricarboxylic acid cycle"/>
    <property type="evidence" value="ECO:0007669"/>
    <property type="project" value="TreeGrafter"/>
</dbReference>
<dbReference type="OrthoDB" id="413077at2759"/>
<evidence type="ECO:0000256" key="4">
    <source>
        <dbReference type="ARBA" id="ARBA00023052"/>
    </source>
</evidence>
<organism evidence="5 6">
    <name type="scientific">Dictyocaulus viviparus</name>
    <name type="common">Bovine lungworm</name>
    <dbReference type="NCBI Taxonomy" id="29172"/>
    <lineage>
        <taxon>Eukaryota</taxon>
        <taxon>Metazoa</taxon>
        <taxon>Ecdysozoa</taxon>
        <taxon>Nematoda</taxon>
        <taxon>Chromadorea</taxon>
        <taxon>Rhabditida</taxon>
        <taxon>Rhabditina</taxon>
        <taxon>Rhabditomorpha</taxon>
        <taxon>Strongyloidea</taxon>
        <taxon>Metastrongylidae</taxon>
        <taxon>Dictyocaulus</taxon>
    </lineage>
</organism>
<dbReference type="AlphaFoldDB" id="A0A0D8X685"/>
<proteinExistence type="inferred from homology"/>
<dbReference type="PANTHER" id="PTHR23152:SF4">
    <property type="entry name" value="2-OXOADIPATE DEHYDROGENASE COMPLEX COMPONENT E1"/>
    <property type="match status" value="1"/>
</dbReference>
<dbReference type="EMBL" id="KN718483">
    <property type="protein sequence ID" value="KJH40018.1"/>
    <property type="molecule type" value="Genomic_DNA"/>
</dbReference>
<accession>A0A0D8X685</accession>
<reference evidence="6" key="2">
    <citation type="journal article" date="2016" name="Sci. Rep.">
        <title>Dictyocaulus viviparus genome, variome and transcriptome elucidate lungworm biology and support future intervention.</title>
        <authorList>
            <person name="McNulty S.N."/>
            <person name="Strube C."/>
            <person name="Rosa B.A."/>
            <person name="Martin J.C."/>
            <person name="Tyagi R."/>
            <person name="Choi Y.J."/>
            <person name="Wang Q."/>
            <person name="Hallsworth Pepin K."/>
            <person name="Zhang X."/>
            <person name="Ozersky P."/>
            <person name="Wilson R.K."/>
            <person name="Sternberg P.W."/>
            <person name="Gasser R.B."/>
            <person name="Mitreva M."/>
        </authorList>
    </citation>
    <scope>NUCLEOTIDE SEQUENCE [LARGE SCALE GENOMIC DNA]</scope>
    <source>
        <strain evidence="6">HannoverDv2000</strain>
    </source>
</reference>
<evidence type="ECO:0000256" key="2">
    <source>
        <dbReference type="ARBA" id="ARBA00006936"/>
    </source>
</evidence>
<dbReference type="GO" id="GO:0005829">
    <property type="term" value="C:cytosol"/>
    <property type="evidence" value="ECO:0007669"/>
    <property type="project" value="TreeGrafter"/>
</dbReference>
<protein>
    <submittedName>
        <fullName evidence="5">Uncharacterized protein</fullName>
    </submittedName>
</protein>
<evidence type="ECO:0000313" key="6">
    <source>
        <dbReference type="Proteomes" id="UP000053766"/>
    </source>
</evidence>
<dbReference type="STRING" id="29172.A0A0D8X685"/>
<dbReference type="Proteomes" id="UP000053766">
    <property type="component" value="Unassembled WGS sequence"/>
</dbReference>
<dbReference type="GO" id="GO:0030976">
    <property type="term" value="F:thiamine pyrophosphate binding"/>
    <property type="evidence" value="ECO:0007669"/>
    <property type="project" value="InterPro"/>
</dbReference>
<dbReference type="PANTHER" id="PTHR23152">
    <property type="entry name" value="2-OXOGLUTARATE DEHYDROGENASE"/>
    <property type="match status" value="1"/>
</dbReference>
<evidence type="ECO:0000256" key="1">
    <source>
        <dbReference type="ARBA" id="ARBA00001964"/>
    </source>
</evidence>
<name>A0A0D8X685_DICVI</name>
<dbReference type="GO" id="GO:0004591">
    <property type="term" value="F:oxoglutarate dehydrogenase (succinyl-transferring) activity"/>
    <property type="evidence" value="ECO:0007669"/>
    <property type="project" value="TreeGrafter"/>
</dbReference>
<reference evidence="5 6" key="1">
    <citation type="submission" date="2013-11" db="EMBL/GenBank/DDBJ databases">
        <title>Draft genome of the bovine lungworm Dictyocaulus viviparus.</title>
        <authorList>
            <person name="Mitreva M."/>
        </authorList>
    </citation>
    <scope>NUCLEOTIDE SEQUENCE [LARGE SCALE GENOMIC DNA]</scope>
    <source>
        <strain evidence="5 6">HannoverDv2000</strain>
    </source>
</reference>
<keyword evidence="6" id="KW-1185">Reference proteome</keyword>